<name>A0A2J0SRP5_STEMA</name>
<dbReference type="AlphaFoldDB" id="A0A2J0SRP5"/>
<dbReference type="EMBL" id="RAUE01000001">
    <property type="protein sequence ID" value="MBA0309442.1"/>
    <property type="molecule type" value="Genomic_DNA"/>
</dbReference>
<evidence type="ECO:0000313" key="1">
    <source>
        <dbReference type="EMBL" id="MBA0309442.1"/>
    </source>
</evidence>
<reference evidence="1" key="2">
    <citation type="journal article" date="2020" name="Front. Microbiol.">
        <title>Genetic Variants of the DSF Quorum Sensing System in Stenotrophomonas maltophilia Influence Virulence and Resistance Phenotypes Among Genotypically Diverse Clinical Isolates.</title>
        <authorList>
            <person name="Yero D."/>
            <person name="Huedo P."/>
            <person name="Conchillo-Sole O."/>
            <person name="Martinez-Servat S."/>
            <person name="Mamat U."/>
            <person name="Coves X."/>
            <person name="Llanas F."/>
            <person name="Roca I."/>
            <person name="Vila J."/>
            <person name="Schaible U.E."/>
            <person name="Daura X."/>
            <person name="Gibert I."/>
        </authorList>
    </citation>
    <scope>NUCLEOTIDE SEQUENCE</scope>
    <source>
        <strain evidence="1">OG156</strain>
    </source>
</reference>
<organism evidence="1 2">
    <name type="scientific">Stenotrophomonas maltophilia</name>
    <name type="common">Pseudomonas maltophilia</name>
    <name type="synonym">Xanthomonas maltophilia</name>
    <dbReference type="NCBI Taxonomy" id="40324"/>
    <lineage>
        <taxon>Bacteria</taxon>
        <taxon>Pseudomonadati</taxon>
        <taxon>Pseudomonadota</taxon>
        <taxon>Gammaproteobacteria</taxon>
        <taxon>Lysobacterales</taxon>
        <taxon>Lysobacteraceae</taxon>
        <taxon>Stenotrophomonas</taxon>
        <taxon>Stenotrophomonas maltophilia group</taxon>
    </lineage>
</organism>
<gene>
    <name evidence="1" type="ORF">D7Y33_00145</name>
</gene>
<comment type="caution">
    <text evidence="1">The sequence shown here is derived from an EMBL/GenBank/DDBJ whole genome shotgun (WGS) entry which is preliminary data.</text>
</comment>
<evidence type="ECO:0000313" key="2">
    <source>
        <dbReference type="Proteomes" id="UP000822271"/>
    </source>
</evidence>
<protein>
    <submittedName>
        <fullName evidence="1">Uncharacterized protein</fullName>
    </submittedName>
</protein>
<dbReference type="Proteomes" id="UP000822271">
    <property type="component" value="Unassembled WGS sequence"/>
</dbReference>
<sequence length="275" mass="31052">MTRRPGLVIGHDAQSAPSAAVVPDDALQIVYIVRGFHRLLYVPPPQWPGCHFEQGENLDVTLRIAQTEVAPGTDLDTLIALIDARMQQLVLAWELSLGQRLQLRRLHVSLPRLPVMKGGATSQDGVSFSDRCEATIIHAAAPVQMPQIPLAAERWVRTLAEAGDFGGYVEEQLRRHFLIIEELWETYASRFDNADQAKCKEIRCVRNFVSHYDCTREPVLGFIIINLPSAEVQRSSHRAVRFDRTSQEHRTFVARFAVDSERIARRLVELAIVDL</sequence>
<proteinExistence type="predicted"/>
<reference evidence="1" key="1">
    <citation type="submission" date="2018-09" db="EMBL/GenBank/DDBJ databases">
        <authorList>
            <person name="Groschel M."/>
            <person name="Kohl T."/>
            <person name="Conchillo-Sole O."/>
            <person name="Mamat U."/>
            <person name="Yero D."/>
            <person name="Niemann S."/>
            <person name="Daura X."/>
            <person name="Gibert I."/>
        </authorList>
    </citation>
    <scope>NUCLEOTIDE SEQUENCE</scope>
    <source>
        <strain evidence="1">OG156</strain>
    </source>
</reference>
<accession>A0A2J0SRP5</accession>